<protein>
    <submittedName>
        <fullName evidence="2">GNAT family N-acetyltransferase</fullName>
    </submittedName>
</protein>
<dbReference type="InterPro" id="IPR016181">
    <property type="entry name" value="Acyl_CoA_acyltransferase"/>
</dbReference>
<feature type="domain" description="N-acetyltransferase" evidence="1">
    <location>
        <begin position="17"/>
        <end position="174"/>
    </location>
</feature>
<reference evidence="2 3" key="1">
    <citation type="journal article" date="2019" name="Int. J. Syst. Evol. Microbiol.">
        <title>The Global Catalogue of Microorganisms (GCM) 10K type strain sequencing project: providing services to taxonomists for standard genome sequencing and annotation.</title>
        <authorList>
            <consortium name="The Broad Institute Genomics Platform"/>
            <consortium name="The Broad Institute Genome Sequencing Center for Infectious Disease"/>
            <person name="Wu L."/>
            <person name="Ma J."/>
        </authorList>
    </citation>
    <scope>NUCLEOTIDE SEQUENCE [LARGE SCALE GENOMIC DNA]</scope>
    <source>
        <strain evidence="2 3">JCM 13378</strain>
    </source>
</reference>
<dbReference type="SUPFAM" id="SSF55729">
    <property type="entry name" value="Acyl-CoA N-acyltransferases (Nat)"/>
    <property type="match status" value="1"/>
</dbReference>
<name>A0ABN0X7Y3_9ALTE</name>
<dbReference type="PANTHER" id="PTHR43792:SF1">
    <property type="entry name" value="N-ACETYLTRANSFERASE DOMAIN-CONTAINING PROTEIN"/>
    <property type="match status" value="1"/>
</dbReference>
<dbReference type="InterPro" id="IPR000182">
    <property type="entry name" value="GNAT_dom"/>
</dbReference>
<evidence type="ECO:0000313" key="2">
    <source>
        <dbReference type="EMBL" id="GAA0357334.1"/>
    </source>
</evidence>
<sequence length="174" mass="19915">MIRPEQHNECLFNTPRLVCRRWRNSDLDALYQVYSDPLAMQWVGDRKPISLPECHNWLHVTARNYATRGYGMFTLEEQTSGQIAGFCGLVHPGNQPQAEIKYALRRNLWGQGLASEFVPALLNHGAQVHGLELIIATVYPQNLASRRVLEKAGMLLVREFDDDGHTICLYEWHA</sequence>
<evidence type="ECO:0000259" key="1">
    <source>
        <dbReference type="PROSITE" id="PS51186"/>
    </source>
</evidence>
<dbReference type="EMBL" id="BAAAEI010000012">
    <property type="protein sequence ID" value="GAA0357334.1"/>
    <property type="molecule type" value="Genomic_DNA"/>
</dbReference>
<accession>A0ABN0X7Y3</accession>
<dbReference type="PANTHER" id="PTHR43792">
    <property type="entry name" value="GNAT FAMILY, PUTATIVE (AFU_ORTHOLOGUE AFUA_3G00765)-RELATED-RELATED"/>
    <property type="match status" value="1"/>
</dbReference>
<dbReference type="Gene3D" id="3.40.630.30">
    <property type="match status" value="1"/>
</dbReference>
<comment type="caution">
    <text evidence="2">The sequence shown here is derived from an EMBL/GenBank/DDBJ whole genome shotgun (WGS) entry which is preliminary data.</text>
</comment>
<dbReference type="PROSITE" id="PS51186">
    <property type="entry name" value="GNAT"/>
    <property type="match status" value="1"/>
</dbReference>
<dbReference type="InterPro" id="IPR051531">
    <property type="entry name" value="N-acetyltransferase"/>
</dbReference>
<keyword evidence="3" id="KW-1185">Reference proteome</keyword>
<gene>
    <name evidence="2" type="ORF">GCM10009092_21950</name>
</gene>
<proteinExistence type="predicted"/>
<dbReference type="Proteomes" id="UP001501757">
    <property type="component" value="Unassembled WGS sequence"/>
</dbReference>
<evidence type="ECO:0000313" key="3">
    <source>
        <dbReference type="Proteomes" id="UP001501757"/>
    </source>
</evidence>
<dbReference type="Pfam" id="PF13302">
    <property type="entry name" value="Acetyltransf_3"/>
    <property type="match status" value="1"/>
</dbReference>
<organism evidence="2 3">
    <name type="scientific">Bowmanella denitrificans</name>
    <dbReference type="NCBI Taxonomy" id="366582"/>
    <lineage>
        <taxon>Bacteria</taxon>
        <taxon>Pseudomonadati</taxon>
        <taxon>Pseudomonadota</taxon>
        <taxon>Gammaproteobacteria</taxon>
        <taxon>Alteromonadales</taxon>
        <taxon>Alteromonadaceae</taxon>
        <taxon>Bowmanella</taxon>
    </lineage>
</organism>
<dbReference type="RefSeq" id="WP_343844897.1">
    <property type="nucleotide sequence ID" value="NZ_BAAAEI010000012.1"/>
</dbReference>